<dbReference type="PaxDb" id="6945-B7Q060"/>
<accession>B7Q060</accession>
<evidence type="ECO:0000313" key="1">
    <source>
        <dbReference type="EMBL" id="EEC12232.1"/>
    </source>
</evidence>
<proteinExistence type="predicted"/>
<protein>
    <submittedName>
        <fullName evidence="1">Uncharacterized protein</fullName>
    </submittedName>
</protein>
<dbReference type="HOGENOM" id="CLU_2419321_0_0_1"/>
<gene>
    <name evidence="1" type="ORF">IscW_ISCW009762</name>
</gene>
<dbReference type="AlphaFoldDB" id="B7Q060"/>
<organism>
    <name type="scientific">Ixodes scapularis</name>
    <name type="common">Black-legged tick</name>
    <name type="synonym">Deer tick</name>
    <dbReference type="NCBI Taxonomy" id="6945"/>
    <lineage>
        <taxon>Eukaryota</taxon>
        <taxon>Metazoa</taxon>
        <taxon>Ecdysozoa</taxon>
        <taxon>Arthropoda</taxon>
        <taxon>Chelicerata</taxon>
        <taxon>Arachnida</taxon>
        <taxon>Acari</taxon>
        <taxon>Parasitiformes</taxon>
        <taxon>Ixodida</taxon>
        <taxon>Ixodoidea</taxon>
        <taxon>Ixodidae</taxon>
        <taxon>Ixodinae</taxon>
        <taxon>Ixodes</taxon>
    </lineage>
</organism>
<feature type="non-terminal residue" evidence="1">
    <location>
        <position position="93"/>
    </location>
</feature>
<sequence>LLKTEKKNREGKWGAMRSACSTGVSYGRESNFKGFERSLLRRIGTCTGHALELEPRRRKGVCVKERGKGESPEFGTRIRMRKRVRERKRERGV</sequence>
<dbReference type="EMBL" id="DS830138">
    <property type="protein sequence ID" value="EEC12232.1"/>
    <property type="molecule type" value="Genomic_DNA"/>
</dbReference>
<dbReference type="VEuPathDB" id="VectorBase:ISCW009762"/>
<name>B7Q060_IXOSC</name>
<feature type="non-terminal residue" evidence="1">
    <location>
        <position position="1"/>
    </location>
</feature>
<reference evidence="1" key="1">
    <citation type="submission" date="2008-03" db="EMBL/GenBank/DDBJ databases">
        <title>Annotation of Ixodes scapularis.</title>
        <authorList>
            <consortium name="Ixodes scapularis Genome Project Consortium"/>
            <person name="Caler E."/>
            <person name="Hannick L.I."/>
            <person name="Bidwell S."/>
            <person name="Joardar V."/>
            <person name="Thiagarajan M."/>
            <person name="Amedeo P."/>
            <person name="Galinsky K.J."/>
            <person name="Schobel S."/>
            <person name="Inman J."/>
            <person name="Hostetler J."/>
            <person name="Miller J."/>
            <person name="Hammond M."/>
            <person name="Megy K."/>
            <person name="Lawson D."/>
            <person name="Kodira C."/>
            <person name="Sutton G."/>
            <person name="Meyer J."/>
            <person name="Hill C.A."/>
            <person name="Birren B."/>
            <person name="Nene V."/>
            <person name="Collins F."/>
            <person name="Alarcon-Chaidez F."/>
            <person name="Wikel S."/>
            <person name="Strausberg R."/>
        </authorList>
    </citation>
    <scope>NUCLEOTIDE SEQUENCE [LARGE SCALE GENOMIC DNA]</scope>
    <source>
        <strain evidence="1">Wikel colony</strain>
    </source>
</reference>